<dbReference type="AlphaFoldDB" id="A0A7C5Y2J8"/>
<evidence type="ECO:0000313" key="1">
    <source>
        <dbReference type="EMBL" id="HHR33504.1"/>
    </source>
</evidence>
<sequence length="89" mass="9590">MRKICLSVFFLLIFVGLVYGAGLNEKQGLTTGAGFAFETFAVAFGGGMLLHTGDLLPFLIYFSVNSLQNLSGYSLLTLDLGTGFKLFKP</sequence>
<name>A0A7C5Y2J8_9BACT</name>
<protein>
    <submittedName>
        <fullName evidence="1">Uncharacterized protein</fullName>
    </submittedName>
</protein>
<comment type="caution">
    <text evidence="1">The sequence shown here is derived from an EMBL/GenBank/DDBJ whole genome shotgun (WGS) entry which is preliminary data.</text>
</comment>
<accession>A0A7C5Y2J8</accession>
<organism evidence="1">
    <name type="scientific">Fervidobacterium nodosum</name>
    <dbReference type="NCBI Taxonomy" id="2424"/>
    <lineage>
        <taxon>Bacteria</taxon>
        <taxon>Thermotogati</taxon>
        <taxon>Thermotogota</taxon>
        <taxon>Thermotogae</taxon>
        <taxon>Thermotogales</taxon>
        <taxon>Fervidobacteriaceae</taxon>
        <taxon>Fervidobacterium</taxon>
    </lineage>
</organism>
<proteinExistence type="predicted"/>
<dbReference type="EMBL" id="DRXW01000064">
    <property type="protein sequence ID" value="HHR33504.1"/>
    <property type="molecule type" value="Genomic_DNA"/>
</dbReference>
<gene>
    <name evidence="1" type="ORF">ENM46_00980</name>
</gene>
<reference evidence="1" key="1">
    <citation type="journal article" date="2020" name="mSystems">
        <title>Genome- and Community-Level Interaction Insights into Carbon Utilization and Element Cycling Functions of Hydrothermarchaeota in Hydrothermal Sediment.</title>
        <authorList>
            <person name="Zhou Z."/>
            <person name="Liu Y."/>
            <person name="Xu W."/>
            <person name="Pan J."/>
            <person name="Luo Z.H."/>
            <person name="Li M."/>
        </authorList>
    </citation>
    <scope>NUCLEOTIDE SEQUENCE [LARGE SCALE GENOMIC DNA]</scope>
    <source>
        <strain evidence="1">SpSt-1088</strain>
    </source>
</reference>